<accession>A0A183IB73</accession>
<dbReference type="Gene3D" id="3.30.70.330">
    <property type="match status" value="1"/>
</dbReference>
<evidence type="ECO:0000313" key="4">
    <source>
        <dbReference type="WBParaSite" id="SBAD_0000089001-mRNA-1"/>
    </source>
</evidence>
<dbReference type="SUPFAM" id="SSF54928">
    <property type="entry name" value="RNA-binding domain, RBD"/>
    <property type="match status" value="1"/>
</dbReference>
<proteinExistence type="predicted"/>
<evidence type="ECO:0000313" key="3">
    <source>
        <dbReference type="Proteomes" id="UP000270296"/>
    </source>
</evidence>
<dbReference type="GO" id="GO:0003676">
    <property type="term" value="F:nucleic acid binding"/>
    <property type="evidence" value="ECO:0007669"/>
    <property type="project" value="InterPro"/>
</dbReference>
<dbReference type="Proteomes" id="UP000270296">
    <property type="component" value="Unassembled WGS sequence"/>
</dbReference>
<dbReference type="WBParaSite" id="SBAD_0000089001-mRNA-1">
    <property type="protein sequence ID" value="SBAD_0000089001-mRNA-1"/>
    <property type="gene ID" value="SBAD_0000089001"/>
</dbReference>
<evidence type="ECO:0000313" key="2">
    <source>
        <dbReference type="EMBL" id="VDO92409.1"/>
    </source>
</evidence>
<protein>
    <submittedName>
        <fullName evidence="4">RRM domain-containing protein</fullName>
    </submittedName>
</protein>
<organism evidence="4">
    <name type="scientific">Soboliphyme baturini</name>
    <dbReference type="NCBI Taxonomy" id="241478"/>
    <lineage>
        <taxon>Eukaryota</taxon>
        <taxon>Metazoa</taxon>
        <taxon>Ecdysozoa</taxon>
        <taxon>Nematoda</taxon>
        <taxon>Enoplea</taxon>
        <taxon>Dorylaimia</taxon>
        <taxon>Dioctophymatida</taxon>
        <taxon>Dioctophymatoidea</taxon>
        <taxon>Soboliphymatidae</taxon>
        <taxon>Soboliphyme</taxon>
    </lineage>
</organism>
<feature type="compositionally biased region" description="Low complexity" evidence="1">
    <location>
        <begin position="91"/>
        <end position="109"/>
    </location>
</feature>
<dbReference type="AlphaFoldDB" id="A0A183IB73"/>
<sequence>MSRYGKPNVSLYIRNVPDDARPDELRAMFNIRDAEDALYGLDRVRFHGRDLEVEFAQGDRKSRSLMRSLFGGQRSLRCSAPGEMRSKYGGPARSPYYYDRSPSPYRRKK</sequence>
<reference evidence="4" key="1">
    <citation type="submission" date="2016-06" db="UniProtKB">
        <authorList>
            <consortium name="WormBaseParasite"/>
        </authorList>
    </citation>
    <scope>IDENTIFICATION</scope>
</reference>
<feature type="region of interest" description="Disordered" evidence="1">
    <location>
        <begin position="80"/>
        <end position="109"/>
    </location>
</feature>
<dbReference type="OrthoDB" id="8093034at2759"/>
<name>A0A183IB73_9BILA</name>
<keyword evidence="3" id="KW-1185">Reference proteome</keyword>
<dbReference type="EMBL" id="UZAM01006646">
    <property type="protein sequence ID" value="VDO92409.1"/>
    <property type="molecule type" value="Genomic_DNA"/>
</dbReference>
<dbReference type="InterPro" id="IPR035979">
    <property type="entry name" value="RBD_domain_sf"/>
</dbReference>
<reference evidence="2 3" key="2">
    <citation type="submission" date="2018-11" db="EMBL/GenBank/DDBJ databases">
        <authorList>
            <consortium name="Pathogen Informatics"/>
        </authorList>
    </citation>
    <scope>NUCLEOTIDE SEQUENCE [LARGE SCALE GENOMIC DNA]</scope>
</reference>
<dbReference type="InterPro" id="IPR012677">
    <property type="entry name" value="Nucleotide-bd_a/b_plait_sf"/>
</dbReference>
<gene>
    <name evidence="2" type="ORF">SBAD_LOCUS867</name>
</gene>
<evidence type="ECO:0000256" key="1">
    <source>
        <dbReference type="SAM" id="MobiDB-lite"/>
    </source>
</evidence>